<dbReference type="PANTHER" id="PTHR36449">
    <property type="entry name" value="ACETYLTRANSFERASE-RELATED"/>
    <property type="match status" value="1"/>
</dbReference>
<accession>A0ABV9CL93</accession>
<evidence type="ECO:0000256" key="3">
    <source>
        <dbReference type="ARBA" id="ARBA00022679"/>
    </source>
</evidence>
<evidence type="ECO:0000256" key="1">
    <source>
        <dbReference type="ARBA" id="ARBA00022491"/>
    </source>
</evidence>
<organism evidence="7 8">
    <name type="scientific">Sphaerisporangium dianthi</name>
    <dbReference type="NCBI Taxonomy" id="1436120"/>
    <lineage>
        <taxon>Bacteria</taxon>
        <taxon>Bacillati</taxon>
        <taxon>Actinomycetota</taxon>
        <taxon>Actinomycetes</taxon>
        <taxon>Streptosporangiales</taxon>
        <taxon>Streptosporangiaceae</taxon>
        <taxon>Sphaerisporangium</taxon>
    </lineage>
</organism>
<keyword evidence="2" id="KW-1277">Toxin-antitoxin system</keyword>
<evidence type="ECO:0000256" key="5">
    <source>
        <dbReference type="ARBA" id="ARBA00049880"/>
    </source>
</evidence>
<dbReference type="Gene3D" id="3.40.630.30">
    <property type="match status" value="1"/>
</dbReference>
<evidence type="ECO:0000256" key="4">
    <source>
        <dbReference type="ARBA" id="ARBA00023315"/>
    </source>
</evidence>
<comment type="caution">
    <text evidence="7">The sequence shown here is derived from an EMBL/GenBank/DDBJ whole genome shotgun (WGS) entry which is preliminary data.</text>
</comment>
<feature type="domain" description="N-acetyltransferase" evidence="6">
    <location>
        <begin position="42"/>
        <end position="140"/>
    </location>
</feature>
<evidence type="ECO:0000259" key="6">
    <source>
        <dbReference type="Pfam" id="PF13508"/>
    </source>
</evidence>
<dbReference type="EMBL" id="JBHSFP010000019">
    <property type="protein sequence ID" value="MFC4534026.1"/>
    <property type="molecule type" value="Genomic_DNA"/>
</dbReference>
<dbReference type="EC" id="2.3.-.-" evidence="7"/>
<keyword evidence="4 7" id="KW-0012">Acyltransferase</keyword>
<keyword evidence="1" id="KW-0678">Repressor</keyword>
<comment type="catalytic activity">
    <reaction evidence="5">
        <text>glycyl-tRNA(Gly) + acetyl-CoA = N-acetylglycyl-tRNA(Gly) + CoA + H(+)</text>
        <dbReference type="Rhea" id="RHEA:81867"/>
        <dbReference type="Rhea" id="RHEA-COMP:9683"/>
        <dbReference type="Rhea" id="RHEA-COMP:19766"/>
        <dbReference type="ChEBI" id="CHEBI:15378"/>
        <dbReference type="ChEBI" id="CHEBI:57287"/>
        <dbReference type="ChEBI" id="CHEBI:57288"/>
        <dbReference type="ChEBI" id="CHEBI:78522"/>
        <dbReference type="ChEBI" id="CHEBI:232036"/>
    </reaction>
</comment>
<evidence type="ECO:0000256" key="2">
    <source>
        <dbReference type="ARBA" id="ARBA00022649"/>
    </source>
</evidence>
<dbReference type="InterPro" id="IPR000182">
    <property type="entry name" value="GNAT_dom"/>
</dbReference>
<dbReference type="InterPro" id="IPR016181">
    <property type="entry name" value="Acyl_CoA_acyltransferase"/>
</dbReference>
<dbReference type="SUPFAM" id="SSF55729">
    <property type="entry name" value="Acyl-CoA N-acyltransferases (Nat)"/>
    <property type="match status" value="1"/>
</dbReference>
<dbReference type="RefSeq" id="WP_380844042.1">
    <property type="nucleotide sequence ID" value="NZ_JBHSFP010000019.1"/>
</dbReference>
<sequence length="174" mass="19183">MFSIPRKLTAQDSVDEFSCNQPDLDDWLKKYAWVSQQAGMATVFVTLQDVRVMGYYALATGGVERAQAPGRIARGLPAHPIPVILLARLAVDSSAQNKGLGRALLRDALIRVANAADEVGVRALLIHAKDEDAKEFYLRHAEFEPSPTDPLHLFLLIKDLKKALRAQHSKPAES</sequence>
<dbReference type="Proteomes" id="UP001596004">
    <property type="component" value="Unassembled WGS sequence"/>
</dbReference>
<evidence type="ECO:0000313" key="7">
    <source>
        <dbReference type="EMBL" id="MFC4534026.1"/>
    </source>
</evidence>
<proteinExistence type="predicted"/>
<evidence type="ECO:0000313" key="8">
    <source>
        <dbReference type="Proteomes" id="UP001596004"/>
    </source>
</evidence>
<dbReference type="PANTHER" id="PTHR36449:SF1">
    <property type="entry name" value="ACETYLTRANSFERASE"/>
    <property type="match status" value="1"/>
</dbReference>
<reference evidence="8" key="1">
    <citation type="journal article" date="2019" name="Int. J. Syst. Evol. Microbiol.">
        <title>The Global Catalogue of Microorganisms (GCM) 10K type strain sequencing project: providing services to taxonomists for standard genome sequencing and annotation.</title>
        <authorList>
            <consortium name="The Broad Institute Genomics Platform"/>
            <consortium name="The Broad Institute Genome Sequencing Center for Infectious Disease"/>
            <person name="Wu L."/>
            <person name="Ma J."/>
        </authorList>
    </citation>
    <scope>NUCLEOTIDE SEQUENCE [LARGE SCALE GENOMIC DNA]</scope>
    <source>
        <strain evidence="8">CGMCC 4.7132</strain>
    </source>
</reference>
<keyword evidence="8" id="KW-1185">Reference proteome</keyword>
<protein>
    <submittedName>
        <fullName evidence="7">GNAT family N-acetyltransferase</fullName>
        <ecNumber evidence="7">2.3.-.-</ecNumber>
    </submittedName>
</protein>
<dbReference type="Pfam" id="PF13508">
    <property type="entry name" value="Acetyltransf_7"/>
    <property type="match status" value="1"/>
</dbReference>
<dbReference type="GO" id="GO:0016746">
    <property type="term" value="F:acyltransferase activity"/>
    <property type="evidence" value="ECO:0007669"/>
    <property type="project" value="UniProtKB-KW"/>
</dbReference>
<keyword evidence="3 7" id="KW-0808">Transferase</keyword>
<gene>
    <name evidence="7" type="ORF">ACFO60_24960</name>
</gene>
<name>A0ABV9CL93_9ACTN</name>
<dbReference type="CDD" id="cd04301">
    <property type="entry name" value="NAT_SF"/>
    <property type="match status" value="1"/>
</dbReference>